<accession>A0AA43TRI9</accession>
<keyword evidence="1" id="KW-0472">Membrane</keyword>
<dbReference type="AlphaFoldDB" id="A0AA43TRI9"/>
<evidence type="ECO:0000313" key="4">
    <source>
        <dbReference type="Proteomes" id="UP001161017"/>
    </source>
</evidence>
<feature type="transmembrane region" description="Helical" evidence="1">
    <location>
        <begin position="462"/>
        <end position="484"/>
    </location>
</feature>
<dbReference type="InterPro" id="IPR046623">
    <property type="entry name" value="DUF6536"/>
</dbReference>
<dbReference type="Proteomes" id="UP001161017">
    <property type="component" value="Unassembled WGS sequence"/>
</dbReference>
<evidence type="ECO:0000259" key="2">
    <source>
        <dbReference type="Pfam" id="PF20163"/>
    </source>
</evidence>
<organism evidence="3 4">
    <name type="scientific">Ramalina farinacea</name>
    <dbReference type="NCBI Taxonomy" id="258253"/>
    <lineage>
        <taxon>Eukaryota</taxon>
        <taxon>Fungi</taxon>
        <taxon>Dikarya</taxon>
        <taxon>Ascomycota</taxon>
        <taxon>Pezizomycotina</taxon>
        <taxon>Lecanoromycetes</taxon>
        <taxon>OSLEUM clade</taxon>
        <taxon>Lecanoromycetidae</taxon>
        <taxon>Lecanorales</taxon>
        <taxon>Lecanorineae</taxon>
        <taxon>Ramalinaceae</taxon>
        <taxon>Ramalina</taxon>
    </lineage>
</organism>
<dbReference type="Pfam" id="PF20163">
    <property type="entry name" value="DUF6536"/>
    <property type="match status" value="1"/>
</dbReference>
<dbReference type="PANTHER" id="PTHR35395:SF1">
    <property type="entry name" value="DUF6536 DOMAIN-CONTAINING PROTEIN"/>
    <property type="match status" value="1"/>
</dbReference>
<reference evidence="3" key="1">
    <citation type="journal article" date="2023" name="Genome Biol. Evol.">
        <title>First Whole Genome Sequence and Flow Cytometry Genome Size Data for the Lichen-Forming Fungus Ramalina farinacea (Ascomycota).</title>
        <authorList>
            <person name="Llewellyn T."/>
            <person name="Mian S."/>
            <person name="Hill R."/>
            <person name="Leitch I.J."/>
            <person name="Gaya E."/>
        </authorList>
    </citation>
    <scope>NUCLEOTIDE SEQUENCE</scope>
    <source>
        <strain evidence="3">LIQ254RAFAR</strain>
    </source>
</reference>
<proteinExistence type="predicted"/>
<dbReference type="PANTHER" id="PTHR35395">
    <property type="entry name" value="DUF6536 DOMAIN-CONTAINING PROTEIN"/>
    <property type="match status" value="1"/>
</dbReference>
<comment type="caution">
    <text evidence="3">The sequence shown here is derived from an EMBL/GenBank/DDBJ whole genome shotgun (WGS) entry which is preliminary data.</text>
</comment>
<name>A0AA43TRI9_9LECA</name>
<feature type="transmembrane region" description="Helical" evidence="1">
    <location>
        <begin position="334"/>
        <end position="356"/>
    </location>
</feature>
<feature type="transmembrane region" description="Helical" evidence="1">
    <location>
        <begin position="504"/>
        <end position="525"/>
    </location>
</feature>
<dbReference type="EMBL" id="JAPUFD010000001">
    <property type="protein sequence ID" value="MDI1485009.1"/>
    <property type="molecule type" value="Genomic_DNA"/>
</dbReference>
<keyword evidence="1" id="KW-1133">Transmembrane helix</keyword>
<keyword evidence="1" id="KW-0812">Transmembrane</keyword>
<gene>
    <name evidence="3" type="ORF">OHK93_000143</name>
</gene>
<keyword evidence="4" id="KW-1185">Reference proteome</keyword>
<feature type="domain" description="DUF6536" evidence="2">
    <location>
        <begin position="2"/>
        <end position="139"/>
    </location>
</feature>
<evidence type="ECO:0000313" key="3">
    <source>
        <dbReference type="EMBL" id="MDI1485009.1"/>
    </source>
</evidence>
<protein>
    <recommendedName>
        <fullName evidence="2">DUF6536 domain-containing protein</fullName>
    </recommendedName>
</protein>
<evidence type="ECO:0000256" key="1">
    <source>
        <dbReference type="SAM" id="Phobius"/>
    </source>
</evidence>
<sequence>MVLGLNVVLASWANAKYQTSGGIGTLYMGDCTTVKRINQWSHLAINILSTLLLGSSNYCMQLLVAPTRFEVQEAHRKSVWLDIGTPSVKNLRWISWKSVLTWCSLGLSSAFLHLFWNSAVFASIPAYKYTAAFTTQDYLQHNQSWSAADVDYIRLGIPTYERLENHQCIDRYVDSLHYGKDVVVVTNKTSSANGGRAFLGSFTQVDWPWQGLWVCASPEIGLRLDNGGCTTDFMKDYANNWTVIYDYPGYYDPTAHRETVTALYCLSAGTQPSDRGCGLHFSVPLMATVCVLNFIKCCSICWTAYYNWNAEPMSVTGDAIASFLQCPDWKTKGMSPASCCFTTLGIVSFLLSLAIAERHRDDAPTSLPALWHEGFGAVNDHELIGHVVNGGSAMASFLASVLLANSPQLLFSFLYYLYNGLLTSMLAALEQSHFAIAKKALRVSAPEGYQRSSWFLSLPYRYGIPLMLTSALLHWFISQALFFVRVVTYEENGGGPGLVAVSRVGFSPIGIVMAFTLLTVWIFVLPTLGFLCKYPGEKAAVPLMGTSSAAISAACHPPKEDTNAHLLPIKWGVVGTFEDGAEQCAFTTAIDVRPPTQGALCR</sequence>